<organism evidence="3 4">
    <name type="scientific">Bacillus mesophilum</name>
    <dbReference type="NCBI Taxonomy" id="1071718"/>
    <lineage>
        <taxon>Bacteria</taxon>
        <taxon>Bacillati</taxon>
        <taxon>Bacillota</taxon>
        <taxon>Bacilli</taxon>
        <taxon>Bacillales</taxon>
        <taxon>Bacillaceae</taxon>
        <taxon>Bacillus</taxon>
    </lineage>
</organism>
<dbReference type="AlphaFoldDB" id="A0A7V7USV2"/>
<keyword evidence="4" id="KW-1185">Reference proteome</keyword>
<dbReference type="InterPro" id="IPR025139">
    <property type="entry name" value="DUF4062"/>
</dbReference>
<comment type="caution">
    <text evidence="3">The sequence shown here is derived from an EMBL/GenBank/DDBJ whole genome shotgun (WGS) entry which is preliminary data.</text>
</comment>
<gene>
    <name evidence="3" type="ORF">F7732_21395</name>
</gene>
<name>A0A7V7USV2_9BACI</name>
<dbReference type="EMBL" id="WBOT01000012">
    <property type="protein sequence ID" value="KAB2329483.1"/>
    <property type="molecule type" value="Genomic_DNA"/>
</dbReference>
<dbReference type="OrthoDB" id="72299at2"/>
<dbReference type="RefSeq" id="WP_151576056.1">
    <property type="nucleotide sequence ID" value="NZ_WBOT01000012.1"/>
</dbReference>
<protein>
    <submittedName>
        <fullName evidence="3">DUF4062 domain-containing protein</fullName>
    </submittedName>
</protein>
<feature type="coiled-coil region" evidence="1">
    <location>
        <begin position="170"/>
        <end position="197"/>
    </location>
</feature>
<accession>A0A7V7USV2</accession>
<feature type="domain" description="DUF4062" evidence="2">
    <location>
        <begin position="6"/>
        <end position="87"/>
    </location>
</feature>
<evidence type="ECO:0000313" key="3">
    <source>
        <dbReference type="EMBL" id="KAB2329483.1"/>
    </source>
</evidence>
<reference evidence="3 4" key="1">
    <citation type="journal article" date="2014" name="Arch. Microbiol.">
        <title>Bacillus mesophilum sp. nov., strain IITR-54T, a novel 4-chlorobiphenyl dechlorinating bacterium.</title>
        <authorList>
            <person name="Manickam N."/>
            <person name="Singh N.K."/>
            <person name="Bajaj A."/>
            <person name="Kumar R.M."/>
            <person name="Kaur G."/>
            <person name="Kaur N."/>
            <person name="Bala M."/>
            <person name="Kumar A."/>
            <person name="Mayilraj S."/>
        </authorList>
    </citation>
    <scope>NUCLEOTIDE SEQUENCE [LARGE SCALE GENOMIC DNA]</scope>
    <source>
        <strain evidence="3 4">IITR-54</strain>
    </source>
</reference>
<proteinExistence type="predicted"/>
<evidence type="ECO:0000313" key="4">
    <source>
        <dbReference type="Proteomes" id="UP000441354"/>
    </source>
</evidence>
<dbReference type="Proteomes" id="UP000441354">
    <property type="component" value="Unassembled WGS sequence"/>
</dbReference>
<sequence length="446" mass="50993">MDKKYQVFISSTFADLQEARQKVMDTILQLHQIPAGMEMFPASDDDQMTHIKSEIDRSDYYILILGHRYGSMSSEGISFTEMEYNYAIEQGIPVLAFIIDKNVPVRPADLDATADAKKKLDKFRAKAQRNKLCKFWTSPDDLATKVSTSLSHSFTVNPRIGWIRGNQATSPQVAEELASLTRENRNLKEKLEGLRVTRQPSILVGINNSQEINLEYMRVSPNFLEEPEILIKENVPNEYLKYIQEKDFEDYNSWVPEGIKQIKEYNRELYLFEEISSTGLDFQISLTNKGSIKANNIYVDIKFPSSVTVLEGKKGDFTQPAIPSIKINPVKSAERRFNKEYIPLKDSDFFLALNGFSGYNFRRIPDFAAGNSLSPNIGPPRKCYAHLDDDEITVVCDSLIHTRLRTIIDPFILIPKEPGEFEIKLSVICEEYSKPEEFIIPLSIIE</sequence>
<evidence type="ECO:0000259" key="2">
    <source>
        <dbReference type="Pfam" id="PF13271"/>
    </source>
</evidence>
<evidence type="ECO:0000256" key="1">
    <source>
        <dbReference type="SAM" id="Coils"/>
    </source>
</evidence>
<dbReference type="Pfam" id="PF13271">
    <property type="entry name" value="DUF4062"/>
    <property type="match status" value="1"/>
</dbReference>
<keyword evidence="1" id="KW-0175">Coiled coil</keyword>